<evidence type="ECO:0000313" key="1">
    <source>
        <dbReference type="EMBL" id="KAJ7984818.1"/>
    </source>
</evidence>
<gene>
    <name evidence="1" type="ORF">DPEC_G00358710</name>
</gene>
<reference evidence="1" key="1">
    <citation type="submission" date="2021-05" db="EMBL/GenBank/DDBJ databases">
        <authorList>
            <person name="Pan Q."/>
            <person name="Jouanno E."/>
            <person name="Zahm M."/>
            <person name="Klopp C."/>
            <person name="Cabau C."/>
            <person name="Louis A."/>
            <person name="Berthelot C."/>
            <person name="Parey E."/>
            <person name="Roest Crollius H."/>
            <person name="Montfort J."/>
            <person name="Robinson-Rechavi M."/>
            <person name="Bouchez O."/>
            <person name="Lampietro C."/>
            <person name="Lopez Roques C."/>
            <person name="Donnadieu C."/>
            <person name="Postlethwait J."/>
            <person name="Bobe J."/>
            <person name="Dillon D."/>
            <person name="Chandos A."/>
            <person name="von Hippel F."/>
            <person name="Guiguen Y."/>
        </authorList>
    </citation>
    <scope>NUCLEOTIDE SEQUENCE</scope>
    <source>
        <strain evidence="1">YG-Jan2019</strain>
    </source>
</reference>
<dbReference type="Proteomes" id="UP001157502">
    <property type="component" value="Chromosome 37"/>
</dbReference>
<name>A0ACC2F0A6_DALPE</name>
<proteinExistence type="predicted"/>
<sequence length="113" mass="12624">MLSHAPDMFLLGPQDRTKTTLPASKMAPCGLHEAAPLTVSARRHVIRGDRPLVISMLLRLKVPSIRNEAASQVSLYFPTRRPKAPRGPDRSECAVWKRPEMMAWCYGGILEES</sequence>
<protein>
    <submittedName>
        <fullName evidence="1">Uncharacterized protein</fullName>
    </submittedName>
</protein>
<evidence type="ECO:0000313" key="2">
    <source>
        <dbReference type="Proteomes" id="UP001157502"/>
    </source>
</evidence>
<accession>A0ACC2F0A6</accession>
<comment type="caution">
    <text evidence="1">The sequence shown here is derived from an EMBL/GenBank/DDBJ whole genome shotgun (WGS) entry which is preliminary data.</text>
</comment>
<keyword evidence="2" id="KW-1185">Reference proteome</keyword>
<dbReference type="EMBL" id="CM055764">
    <property type="protein sequence ID" value="KAJ7984818.1"/>
    <property type="molecule type" value="Genomic_DNA"/>
</dbReference>
<organism evidence="1 2">
    <name type="scientific">Dallia pectoralis</name>
    <name type="common">Alaska blackfish</name>
    <dbReference type="NCBI Taxonomy" id="75939"/>
    <lineage>
        <taxon>Eukaryota</taxon>
        <taxon>Metazoa</taxon>
        <taxon>Chordata</taxon>
        <taxon>Craniata</taxon>
        <taxon>Vertebrata</taxon>
        <taxon>Euteleostomi</taxon>
        <taxon>Actinopterygii</taxon>
        <taxon>Neopterygii</taxon>
        <taxon>Teleostei</taxon>
        <taxon>Protacanthopterygii</taxon>
        <taxon>Esociformes</taxon>
        <taxon>Umbridae</taxon>
        <taxon>Dallia</taxon>
    </lineage>
</organism>